<evidence type="ECO:0000256" key="2">
    <source>
        <dbReference type="ARBA" id="ARBA00022692"/>
    </source>
</evidence>
<protein>
    <recommendedName>
        <fullName evidence="9">DUF4870 domain-containing protein</fullName>
    </recommendedName>
</protein>
<gene>
    <name evidence="7" type="ORF">GCM10009846_23540</name>
</gene>
<evidence type="ECO:0000256" key="5">
    <source>
        <dbReference type="SAM" id="MobiDB-lite"/>
    </source>
</evidence>
<dbReference type="InterPro" id="IPR019109">
    <property type="entry name" value="MamF_MmsF"/>
</dbReference>
<feature type="transmembrane region" description="Helical" evidence="6">
    <location>
        <begin position="202"/>
        <end position="223"/>
    </location>
</feature>
<reference evidence="8" key="1">
    <citation type="journal article" date="2019" name="Int. J. Syst. Evol. Microbiol.">
        <title>The Global Catalogue of Microorganisms (GCM) 10K type strain sequencing project: providing services to taxonomists for standard genome sequencing and annotation.</title>
        <authorList>
            <consortium name="The Broad Institute Genomics Platform"/>
            <consortium name="The Broad Institute Genome Sequencing Center for Infectious Disease"/>
            <person name="Wu L."/>
            <person name="Ma J."/>
        </authorList>
    </citation>
    <scope>NUCLEOTIDE SEQUENCE [LARGE SCALE GENOMIC DNA]</scope>
    <source>
        <strain evidence="8">JCM 16026</strain>
    </source>
</reference>
<keyword evidence="4 6" id="KW-0472">Membrane</keyword>
<evidence type="ECO:0000256" key="3">
    <source>
        <dbReference type="ARBA" id="ARBA00022989"/>
    </source>
</evidence>
<keyword evidence="3 6" id="KW-1133">Transmembrane helix</keyword>
<evidence type="ECO:0008006" key="9">
    <source>
        <dbReference type="Google" id="ProtNLM"/>
    </source>
</evidence>
<dbReference type="RefSeq" id="WP_344343828.1">
    <property type="nucleotide sequence ID" value="NZ_BAAAQT010000006.1"/>
</dbReference>
<evidence type="ECO:0000256" key="6">
    <source>
        <dbReference type="SAM" id="Phobius"/>
    </source>
</evidence>
<dbReference type="Pfam" id="PF09685">
    <property type="entry name" value="MamF_MmsF"/>
    <property type="match status" value="1"/>
</dbReference>
<feature type="compositionally biased region" description="Pro residues" evidence="5">
    <location>
        <begin position="73"/>
        <end position="87"/>
    </location>
</feature>
<evidence type="ECO:0000256" key="4">
    <source>
        <dbReference type="ARBA" id="ARBA00023136"/>
    </source>
</evidence>
<keyword evidence="2 6" id="KW-0812">Transmembrane</keyword>
<sequence>MTDPNGPAAAPDEPQAPQFGAPPQGGAHQTAPAAGEPAQPFSSPAPGAPSSGAPGQQVPPQQPFGAPGQQAPGQPPYGAPGQQPPYGAPGQQAPYGAPGQQPYGAPQYGAPGQPQYAAGAPMSPQDEKQWAMFGHLGGIAWVIGLGWLGPLIVYLMYKDRSAFVRQESKEALNFQILMTIISVGGSIVVGILTVITFGIASILYLAVAAAPLLGIIFGIVGGVRVNAGGSYRYPFNWRIVK</sequence>
<comment type="caution">
    <text evidence="7">The sequence shown here is derived from an EMBL/GenBank/DDBJ whole genome shotgun (WGS) entry which is preliminary data.</text>
</comment>
<evidence type="ECO:0000313" key="8">
    <source>
        <dbReference type="Proteomes" id="UP001501599"/>
    </source>
</evidence>
<evidence type="ECO:0000313" key="7">
    <source>
        <dbReference type="EMBL" id="GAA2175085.1"/>
    </source>
</evidence>
<dbReference type="EMBL" id="BAAAQT010000006">
    <property type="protein sequence ID" value="GAA2175085.1"/>
    <property type="molecule type" value="Genomic_DNA"/>
</dbReference>
<feature type="compositionally biased region" description="Low complexity" evidence="5">
    <location>
        <begin position="88"/>
        <end position="121"/>
    </location>
</feature>
<accession>A0ABP5MPV7</accession>
<proteinExistence type="predicted"/>
<feature type="region of interest" description="Disordered" evidence="5">
    <location>
        <begin position="1"/>
        <end position="122"/>
    </location>
</feature>
<feature type="transmembrane region" description="Helical" evidence="6">
    <location>
        <begin position="130"/>
        <end position="155"/>
    </location>
</feature>
<name>A0ABP5MPV7_9MICO</name>
<dbReference type="Proteomes" id="UP001501599">
    <property type="component" value="Unassembled WGS sequence"/>
</dbReference>
<organism evidence="7 8">
    <name type="scientific">Agrococcus versicolor</name>
    <dbReference type="NCBI Taxonomy" id="501482"/>
    <lineage>
        <taxon>Bacteria</taxon>
        <taxon>Bacillati</taxon>
        <taxon>Actinomycetota</taxon>
        <taxon>Actinomycetes</taxon>
        <taxon>Micrococcales</taxon>
        <taxon>Microbacteriaceae</taxon>
        <taxon>Agrococcus</taxon>
    </lineage>
</organism>
<evidence type="ECO:0000256" key="1">
    <source>
        <dbReference type="ARBA" id="ARBA00004141"/>
    </source>
</evidence>
<feature type="compositionally biased region" description="Low complexity" evidence="5">
    <location>
        <begin position="37"/>
        <end position="72"/>
    </location>
</feature>
<feature type="compositionally biased region" description="Low complexity" evidence="5">
    <location>
        <begin position="7"/>
        <end position="27"/>
    </location>
</feature>
<comment type="subcellular location">
    <subcellularLocation>
        <location evidence="1">Membrane</location>
        <topology evidence="1">Multi-pass membrane protein</topology>
    </subcellularLocation>
</comment>
<keyword evidence="8" id="KW-1185">Reference proteome</keyword>
<feature type="transmembrane region" description="Helical" evidence="6">
    <location>
        <begin position="176"/>
        <end position="196"/>
    </location>
</feature>